<proteinExistence type="predicted"/>
<dbReference type="PANTHER" id="PTHR36142:SF2">
    <property type="entry name" value="METALLO-HYDROLASE_OXIDOREDUCTASE SUPERFAMILY PROTEIN"/>
    <property type="match status" value="1"/>
</dbReference>
<reference evidence="1 2" key="1">
    <citation type="submission" date="2020-03" db="EMBL/GenBank/DDBJ databases">
        <title>Draft Genome Sequence of Cudoniella acicularis.</title>
        <authorList>
            <person name="Buettner E."/>
            <person name="Kellner H."/>
        </authorList>
    </citation>
    <scope>NUCLEOTIDE SEQUENCE [LARGE SCALE GENOMIC DNA]</scope>
    <source>
        <strain evidence="1 2">DSM 108380</strain>
    </source>
</reference>
<evidence type="ECO:0000313" key="1">
    <source>
        <dbReference type="EMBL" id="KAF4631429.1"/>
    </source>
</evidence>
<organism evidence="1 2">
    <name type="scientific">Cudoniella acicularis</name>
    <dbReference type="NCBI Taxonomy" id="354080"/>
    <lineage>
        <taxon>Eukaryota</taxon>
        <taxon>Fungi</taxon>
        <taxon>Dikarya</taxon>
        <taxon>Ascomycota</taxon>
        <taxon>Pezizomycotina</taxon>
        <taxon>Leotiomycetes</taxon>
        <taxon>Helotiales</taxon>
        <taxon>Tricladiaceae</taxon>
        <taxon>Cudoniella</taxon>
    </lineage>
</organism>
<dbReference type="AlphaFoldDB" id="A0A8H4RJX3"/>
<protein>
    <submittedName>
        <fullName evidence="1">Uncharacterized protein</fullName>
    </submittedName>
</protein>
<dbReference type="InterPro" id="IPR036866">
    <property type="entry name" value="RibonucZ/Hydroxyglut_hydro"/>
</dbReference>
<keyword evidence="2" id="KW-1185">Reference proteome</keyword>
<dbReference type="EMBL" id="JAAMPI010000444">
    <property type="protein sequence ID" value="KAF4631429.1"/>
    <property type="molecule type" value="Genomic_DNA"/>
</dbReference>
<dbReference type="OrthoDB" id="9971601at2759"/>
<accession>A0A8H4RJX3</accession>
<dbReference type="Gene3D" id="3.60.15.10">
    <property type="entry name" value="Ribonuclease Z/Hydroxyacylglutathione hydrolase-like"/>
    <property type="match status" value="1"/>
</dbReference>
<dbReference type="PANTHER" id="PTHR36142">
    <property type="entry name" value="METALLO-HYDROLASE/OXIDOREDUCTASE SUPERFAMILY PROTEIN"/>
    <property type="match status" value="1"/>
</dbReference>
<comment type="caution">
    <text evidence="1">The sequence shown here is derived from an EMBL/GenBank/DDBJ whole genome shotgun (WGS) entry which is preliminary data.</text>
</comment>
<gene>
    <name evidence="1" type="ORF">G7Y89_g6702</name>
</gene>
<name>A0A8H4RJX3_9HELO</name>
<sequence length="324" mass="34909">MPVTANRKQVLETHLAKADAASRPIITYMNGDVAWLVSMPNPRADKSAGGKAYYHAVIDPWFGQPAVDVASFLLETTPGLDCHGPRREALRKPLARQRLMISASHPYLSSSSLYCTTNRHSDPALPNRAAIDAAIVEIEAAAGNSLMHTYANPAVDAVFVMHIAADHCHKGSLLQFSTSTPVFAAPKPASKIRSWNHFDTVTTMASCDPSKTSWKDGHSGAPLPAWLTAFPIPVTRYNNFGLALVTSANPSEDELIIIAPHGIRADEAAIATTTLPMAGLPNSQGANTFQYYGHGLVPLISSEFKWCPASFIFSLDIGALLQQH</sequence>
<dbReference type="Proteomes" id="UP000566819">
    <property type="component" value="Unassembled WGS sequence"/>
</dbReference>
<evidence type="ECO:0000313" key="2">
    <source>
        <dbReference type="Proteomes" id="UP000566819"/>
    </source>
</evidence>